<dbReference type="Gene3D" id="3.30.2280.10">
    <property type="entry name" value="Hypothetical protein (hspc210)"/>
    <property type="match status" value="1"/>
</dbReference>
<gene>
    <name evidence="1" type="ORF">WICANDRAFT_65339</name>
</gene>
<sequence length="114" mass="13342">MSSEPQQIIKEYQSFFHSIQQSPNDPQVLKIITLENIEMDVEFSNNGWIFNNFEIFEIFENGMMLKSEGFKRKFHDVLYEKLILEVISIEFVKGLFMTSIKSNKPSSIKDLNGL</sequence>
<dbReference type="InterPro" id="IPR023231">
    <property type="entry name" value="GSKIP_dom_sf"/>
</dbReference>
<dbReference type="EMBL" id="KV454214">
    <property type="protein sequence ID" value="ODQ57075.1"/>
    <property type="molecule type" value="Genomic_DNA"/>
</dbReference>
<evidence type="ECO:0008006" key="3">
    <source>
        <dbReference type="Google" id="ProtNLM"/>
    </source>
</evidence>
<evidence type="ECO:0000313" key="2">
    <source>
        <dbReference type="Proteomes" id="UP000094112"/>
    </source>
</evidence>
<dbReference type="GeneID" id="30201138"/>
<dbReference type="AlphaFoldDB" id="A0A1E3NVE9"/>
<accession>A0A1E3NVE9</accession>
<dbReference type="RefSeq" id="XP_019036282.1">
    <property type="nucleotide sequence ID" value="XM_019183892.1"/>
</dbReference>
<proteinExistence type="predicted"/>
<evidence type="ECO:0000313" key="1">
    <source>
        <dbReference type="EMBL" id="ODQ57075.1"/>
    </source>
</evidence>
<organism evidence="1 2">
    <name type="scientific">Wickerhamomyces anomalus (strain ATCC 58044 / CBS 1984 / NCYC 433 / NRRL Y-366-8)</name>
    <name type="common">Yeast</name>
    <name type="synonym">Hansenula anomala</name>
    <dbReference type="NCBI Taxonomy" id="683960"/>
    <lineage>
        <taxon>Eukaryota</taxon>
        <taxon>Fungi</taxon>
        <taxon>Dikarya</taxon>
        <taxon>Ascomycota</taxon>
        <taxon>Saccharomycotina</taxon>
        <taxon>Saccharomycetes</taxon>
        <taxon>Phaffomycetales</taxon>
        <taxon>Wickerhamomycetaceae</taxon>
        <taxon>Wickerhamomyces</taxon>
    </lineage>
</organism>
<dbReference type="SUPFAM" id="SSF103107">
    <property type="entry name" value="Hypothetical protein c14orf129, hspc210"/>
    <property type="match status" value="1"/>
</dbReference>
<protein>
    <recommendedName>
        <fullName evidence="3">GSKIP domain-containing protein</fullName>
    </recommendedName>
</protein>
<name>A0A1E3NVE9_WICAA</name>
<dbReference type="Proteomes" id="UP000094112">
    <property type="component" value="Unassembled WGS sequence"/>
</dbReference>
<reference evidence="1 2" key="1">
    <citation type="journal article" date="2016" name="Proc. Natl. Acad. Sci. U.S.A.">
        <title>Comparative genomics of biotechnologically important yeasts.</title>
        <authorList>
            <person name="Riley R."/>
            <person name="Haridas S."/>
            <person name="Wolfe K.H."/>
            <person name="Lopes M.R."/>
            <person name="Hittinger C.T."/>
            <person name="Goeker M."/>
            <person name="Salamov A.A."/>
            <person name="Wisecaver J.H."/>
            <person name="Long T.M."/>
            <person name="Calvey C.H."/>
            <person name="Aerts A.L."/>
            <person name="Barry K.W."/>
            <person name="Choi C."/>
            <person name="Clum A."/>
            <person name="Coughlan A.Y."/>
            <person name="Deshpande S."/>
            <person name="Douglass A.P."/>
            <person name="Hanson S.J."/>
            <person name="Klenk H.-P."/>
            <person name="LaButti K.M."/>
            <person name="Lapidus A."/>
            <person name="Lindquist E.A."/>
            <person name="Lipzen A.M."/>
            <person name="Meier-Kolthoff J.P."/>
            <person name="Ohm R.A."/>
            <person name="Otillar R.P."/>
            <person name="Pangilinan J.L."/>
            <person name="Peng Y."/>
            <person name="Rokas A."/>
            <person name="Rosa C.A."/>
            <person name="Scheuner C."/>
            <person name="Sibirny A.A."/>
            <person name="Slot J.C."/>
            <person name="Stielow J.B."/>
            <person name="Sun H."/>
            <person name="Kurtzman C.P."/>
            <person name="Blackwell M."/>
            <person name="Grigoriev I.V."/>
            <person name="Jeffries T.W."/>
        </authorList>
    </citation>
    <scope>NUCLEOTIDE SEQUENCE [LARGE SCALE GENOMIC DNA]</scope>
    <source>
        <strain evidence="2">ATCC 58044 / CBS 1984 / NCYC 433 / NRRL Y-366-8</strain>
    </source>
</reference>
<keyword evidence="2" id="KW-1185">Reference proteome</keyword>